<dbReference type="GO" id="GO:0005739">
    <property type="term" value="C:mitochondrion"/>
    <property type="evidence" value="ECO:0007669"/>
    <property type="project" value="UniProtKB-SubCell"/>
</dbReference>
<sequence length="1751" mass="193723">MGMRSLMILSLLCYGLYWATHSHKSSISVASLSTEETLFVNKTAAIGATDDDFICATIDWWPPQKCDYGTCSWGSASLLNLMLFSFLSTKLQLAEKGYAPNCNFQKKDLDNAIFLNAIKAFAPFKIRLGGTLQDKVTYLADGSQPPSTSFVKDGSQLFGFSQGYLPMPRWDQLNSFFNKTGAVIIFGLNALIGRNIDPNGAATGAWNSTNAETLIRYTVDKGYTIHGWELGNELSGNGVGTKVSADQYAADTHALHEILQKIYADYGSKPLVLAPGGFFDADWFTEFVHKTPLSLKVITHHIYNLGPGSAGDLVDKILDPDVLDGISQTFSSLQNLVETSNTSAVAWVGEAGGAYNSGHNLVTNAFVFSFWYLDQLGLAASYDTKTYCRQTLIGGNYGLLDTNTFQPNPDYYSALLWHRLMGNKALSTSFSGTKKIRAYAHCSKKTKGITVLLINLDGNTTVQVRVSTDSTGRPVSSESLQSSKDSDDVREEYHLTAQDGDLQSKVMLLNGKALSVDSSGDIPPLEPITVRLSDPTTVAPFSIASPAPFLFPEAQSTVLPDPSTFFAPKLLSTPLPTNSFFQNFVLNNGDQPEYIHPYTIKSSNSSLSITYPSFSYTSTVISTAPFEPDLTISASKTTTGKAPNHNDHHVISDFNDLSVTLDLPSSNLRFFLVRGSPFLTCLLDRPSALTISTAHTIVSSSPASGSKTKFIIKLDNNQTWLIYTSIPTDLSDSGPSTLTFKAFSGIIRFAVIPDPDPKSEAILDHFSSCYPVAGAAVLQNTNTLTYKWEKEGGDLLMLAHPLHIKLLSNATVLQDFRYKSIDGDLVGVVGGSWMLASKPIPVTWNSVRGVQKDSFPEIISALRRDVDALSSTEASTTSSYFYGKLVARAARLAVIAEEVACPDVIPAIRTFLAEKIEPWLDGSFSGNGFLHDKKWGGLVTKQGLTDQGADFGFGVYADHHYHLGYFIYGISVLAKIDPAWRQKYKSQAYSLVEDFLNKDERSNPNYPRLRSFDLYNLHSWAGGLTEFADGRNQESTSEAVNAYYAAALMGKAFKDAQLEATGSLLTALEIQAAQMWWHVREGGENRIYQEAFAKENRVVGVLWATKRDTGLWFATAEAREIRLGIQMLPVLPITEVLFSDAGYANELVSWALPALNKTEVTEGWKGFVYALQGIYDTQGALKKIRSLNSFDDGNSRSNLLPLFPYSTRKIQLGTPRFHSLLKPNRRIRCVATSSHSQPSIVGGGGSKPESPESSELWLHNTMSRKKELFRPKIEGKVGMYVCGVTAYDLSHIGHARVYVTFDVLYRYLRHLGYQVTYVRNFTDVDDKIIARANELREDPISLSRRYCEEFNQDMTCLHCLPPSVEPRVSDHMPQILDMIKQIIENGYGYSVDGDVYFSVDKFPDYGRLSGRKLEDNRAGERVAIDSRKKHPGDFAMWKSAKEGEPFWDSPWGPGRPGWHIECSAMSAAYLGYSFDIHGGGMDLVFPHHENEIAQSCAACNHSNISYWIHNGFVTIDSEKMSKSLGNFFTIRQVIDLYHPLALRLFLLGTHYQSPINYSDALLESASDRIFYIYQALHDCESALSQNNGVTLKDTIPPDTLNSVNNFYNIFVTSMSDDLHTPVVLAALSDPLKTINDLLHTRKGKKQELRMESLAALGKIIKNVLSILGLMPASYPEELKDKALKRAKLTEDQVLQKIEERNAARKNKEYERSDTIRRDLAAVGIALMDSPDGTTWRPAVPLAIQEQQVATT</sequence>
<keyword evidence="30" id="KW-0961">Cell wall biogenesis/degradation</keyword>
<evidence type="ECO:0000256" key="35">
    <source>
        <dbReference type="SAM" id="MobiDB-lite"/>
    </source>
</evidence>
<dbReference type="InterPro" id="IPR015803">
    <property type="entry name" value="Cys-tRNA-ligase"/>
</dbReference>
<keyword evidence="14" id="KW-0934">Plastid</keyword>
<comment type="caution">
    <text evidence="38">The sequence shown here is derived from an EMBL/GenBank/DDBJ whole genome shotgun (WGS) entry which is preliminary data.</text>
</comment>
<evidence type="ECO:0000256" key="15">
    <source>
        <dbReference type="ARBA" id="ARBA00022723"/>
    </source>
</evidence>
<comment type="catalytic activity">
    <reaction evidence="1">
        <text>Hydrolysis of (1-&gt;3)-beta-D-glucosidic linkages in (1-&gt;3)-beta-D-glucans.</text>
        <dbReference type="EC" id="3.2.1.39"/>
    </reaction>
</comment>
<dbReference type="PROSITE" id="PS52008">
    <property type="entry name" value="GH81"/>
    <property type="match status" value="1"/>
</dbReference>
<evidence type="ECO:0000256" key="19">
    <source>
        <dbReference type="ARBA" id="ARBA00022833"/>
    </source>
</evidence>
<keyword evidence="11" id="KW-0964">Secreted</keyword>
<keyword evidence="31" id="KW-0624">Polysaccharide degradation</keyword>
<keyword evidence="13" id="KW-0436">Ligase</keyword>
<dbReference type="InterPro" id="IPR040720">
    <property type="entry name" value="GH81_C"/>
</dbReference>
<dbReference type="Pfam" id="PF03662">
    <property type="entry name" value="Glyco_hydro_79n"/>
    <property type="match status" value="2"/>
</dbReference>
<dbReference type="InterPro" id="IPR014729">
    <property type="entry name" value="Rossmann-like_a/b/a_fold"/>
</dbReference>
<keyword evidence="26" id="KW-0325">Glycoprotein</keyword>
<feature type="chain" id="PRO_5019792752" description="Cysteinyl-tRNA synthetase" evidence="36">
    <location>
        <begin position="23"/>
        <end position="1751"/>
    </location>
</feature>
<evidence type="ECO:0000256" key="17">
    <source>
        <dbReference type="ARBA" id="ARBA00022741"/>
    </source>
</evidence>
<dbReference type="NCBIfam" id="TIGR00435">
    <property type="entry name" value="cysS"/>
    <property type="match status" value="1"/>
</dbReference>
<evidence type="ECO:0000256" key="25">
    <source>
        <dbReference type="ARBA" id="ARBA00023146"/>
    </source>
</evidence>
<evidence type="ECO:0000256" key="10">
    <source>
        <dbReference type="ARBA" id="ARBA00012832"/>
    </source>
</evidence>
<dbReference type="FunFam" id="3.40.50.620:FF:000009">
    <property type="entry name" value="Cysteine--tRNA ligase"/>
    <property type="match status" value="1"/>
</dbReference>
<dbReference type="GO" id="GO:0006423">
    <property type="term" value="P:cysteinyl-tRNA aminoacylation"/>
    <property type="evidence" value="ECO:0007669"/>
    <property type="project" value="InterPro"/>
</dbReference>
<dbReference type="SUPFAM" id="SSF47323">
    <property type="entry name" value="Anticodon-binding domain of a subclass of class I aminoacyl-tRNA synthetases"/>
    <property type="match status" value="1"/>
</dbReference>
<dbReference type="PRINTS" id="PR00983">
    <property type="entry name" value="TRNASYNTHCYS"/>
</dbReference>
<dbReference type="GO" id="GO:0005576">
    <property type="term" value="C:extracellular region"/>
    <property type="evidence" value="ECO:0007669"/>
    <property type="project" value="UniProtKB-SubCell"/>
</dbReference>
<keyword evidence="16 36" id="KW-0732">Signal</keyword>
<keyword evidence="25" id="KW-0030">Aminoacyl-tRNA synthetase</keyword>
<feature type="region of interest" description="Disordered" evidence="35">
    <location>
        <begin position="1235"/>
        <end position="1254"/>
    </location>
</feature>
<evidence type="ECO:0000256" key="14">
    <source>
        <dbReference type="ARBA" id="ARBA00022640"/>
    </source>
</evidence>
<dbReference type="Gene3D" id="2.70.98.30">
    <property type="entry name" value="Golgi alpha-mannosidase II, domain 4"/>
    <property type="match status" value="1"/>
</dbReference>
<evidence type="ECO:0000256" key="12">
    <source>
        <dbReference type="ARBA" id="ARBA00022528"/>
    </source>
</evidence>
<keyword evidence="28" id="KW-0119">Carbohydrate metabolism</keyword>
<evidence type="ECO:0000256" key="9">
    <source>
        <dbReference type="ARBA" id="ARBA00012780"/>
    </source>
</evidence>
<evidence type="ECO:0000256" key="27">
    <source>
        <dbReference type="ARBA" id="ARBA00023228"/>
    </source>
</evidence>
<dbReference type="InterPro" id="IPR017853">
    <property type="entry name" value="GH"/>
</dbReference>
<dbReference type="PANTHER" id="PTHR31983:SF0">
    <property type="entry name" value="GLUCAN ENDO-1,3-BETA-D-GLUCOSIDASE 2"/>
    <property type="match status" value="1"/>
</dbReference>
<dbReference type="CDD" id="cd00672">
    <property type="entry name" value="CysRS_core"/>
    <property type="match status" value="1"/>
</dbReference>
<dbReference type="GO" id="GO:0004817">
    <property type="term" value="F:cysteine-tRNA ligase activity"/>
    <property type="evidence" value="ECO:0007669"/>
    <property type="project" value="UniProtKB-EC"/>
</dbReference>
<evidence type="ECO:0000256" key="5">
    <source>
        <dbReference type="ARBA" id="ARBA00004613"/>
    </source>
</evidence>
<dbReference type="SUPFAM" id="SSF52374">
    <property type="entry name" value="Nucleotidylyl transferase"/>
    <property type="match status" value="1"/>
</dbReference>
<evidence type="ECO:0000256" key="18">
    <source>
        <dbReference type="ARBA" id="ARBA00022801"/>
    </source>
</evidence>
<organism evidence="38 39">
    <name type="scientific">Malus domestica</name>
    <name type="common">Apple</name>
    <name type="synonym">Pyrus malus</name>
    <dbReference type="NCBI Taxonomy" id="3750"/>
    <lineage>
        <taxon>Eukaryota</taxon>
        <taxon>Viridiplantae</taxon>
        <taxon>Streptophyta</taxon>
        <taxon>Embryophyta</taxon>
        <taxon>Tracheophyta</taxon>
        <taxon>Spermatophyta</taxon>
        <taxon>Magnoliopsida</taxon>
        <taxon>eudicotyledons</taxon>
        <taxon>Gunneridae</taxon>
        <taxon>Pentapetalae</taxon>
        <taxon>rosids</taxon>
        <taxon>fabids</taxon>
        <taxon>Rosales</taxon>
        <taxon>Rosaceae</taxon>
        <taxon>Amygdaloideae</taxon>
        <taxon>Maleae</taxon>
        <taxon>Malus</taxon>
    </lineage>
</organism>
<evidence type="ECO:0000256" key="7">
    <source>
        <dbReference type="ARBA" id="ARBA00009800"/>
    </source>
</evidence>
<dbReference type="EMBL" id="RDQH01000341">
    <property type="protein sequence ID" value="RXH72392.1"/>
    <property type="molecule type" value="Genomic_DNA"/>
</dbReference>
<keyword evidence="23" id="KW-0496">Mitochondrion</keyword>
<comment type="similarity">
    <text evidence="8">Belongs to the glycosyl hydrolase 81 family.</text>
</comment>
<evidence type="ECO:0000256" key="28">
    <source>
        <dbReference type="ARBA" id="ARBA00023277"/>
    </source>
</evidence>
<dbReference type="GO" id="GO:0000272">
    <property type="term" value="P:polysaccharide catabolic process"/>
    <property type="evidence" value="ECO:0007669"/>
    <property type="project" value="UniProtKB-KW"/>
</dbReference>
<comment type="function">
    <text evidence="34">Endoglycosidase which is a cell surface and extracellular matrix-degrading enzyme. Cleaves heparan sulfate proteoglycans (HSPGs) into heparan sulfate side chains and core proteoglycans.</text>
</comment>
<evidence type="ECO:0000256" key="3">
    <source>
        <dbReference type="ARBA" id="ARBA00004173"/>
    </source>
</evidence>
<dbReference type="Gene3D" id="3.20.20.80">
    <property type="entry name" value="Glycosidases"/>
    <property type="match status" value="1"/>
</dbReference>
<dbReference type="FunFam" id="1.20.120.1910:FF:000003">
    <property type="entry name" value="Cysteine--tRNA ligase CPS1, chloroplastic/mitochondrial"/>
    <property type="match status" value="1"/>
</dbReference>
<dbReference type="InterPro" id="IPR009080">
    <property type="entry name" value="tRNAsynth_Ia_anticodon-bd"/>
</dbReference>
<comment type="similarity">
    <text evidence="7">Belongs to the glycosyl hydrolase 79 family.</text>
</comment>
<dbReference type="InterPro" id="IPR005200">
    <property type="entry name" value="Endo-beta-glucanase"/>
</dbReference>
<dbReference type="InterPro" id="IPR005199">
    <property type="entry name" value="Glyco_hydro_79"/>
</dbReference>
<evidence type="ECO:0000256" key="24">
    <source>
        <dbReference type="ARBA" id="ARBA00023136"/>
    </source>
</evidence>
<keyword evidence="15" id="KW-0479">Metal-binding</keyword>
<keyword evidence="12" id="KW-0150">Chloroplast</keyword>
<evidence type="ECO:0000256" key="26">
    <source>
        <dbReference type="ARBA" id="ARBA00023180"/>
    </source>
</evidence>
<dbReference type="SMART" id="SM00840">
    <property type="entry name" value="DALR_2"/>
    <property type="match status" value="1"/>
</dbReference>
<dbReference type="Gene3D" id="1.20.120.1910">
    <property type="entry name" value="Cysteine-tRNA ligase, C-terminal anti-codon recognition domain"/>
    <property type="match status" value="1"/>
</dbReference>
<evidence type="ECO:0000256" key="32">
    <source>
        <dbReference type="ARBA" id="ARBA00023765"/>
    </source>
</evidence>
<dbReference type="GO" id="GO:0005765">
    <property type="term" value="C:lysosomal membrane"/>
    <property type="evidence" value="ECO:0007669"/>
    <property type="project" value="UniProtKB-SubCell"/>
</dbReference>
<dbReference type="PANTHER" id="PTHR31983">
    <property type="entry name" value="ENDO-1,3(4)-BETA-GLUCANASE 1"/>
    <property type="match status" value="1"/>
</dbReference>
<evidence type="ECO:0000256" key="20">
    <source>
        <dbReference type="ARBA" id="ARBA00022840"/>
    </source>
</evidence>
<evidence type="ECO:0000313" key="38">
    <source>
        <dbReference type="EMBL" id="RXH72392.1"/>
    </source>
</evidence>
<evidence type="ECO:0000256" key="1">
    <source>
        <dbReference type="ARBA" id="ARBA00000382"/>
    </source>
</evidence>
<dbReference type="HAMAP" id="MF_00041">
    <property type="entry name" value="Cys_tRNA_synth"/>
    <property type="match status" value="1"/>
</dbReference>
<evidence type="ECO:0000256" key="4">
    <source>
        <dbReference type="ARBA" id="ARBA00004229"/>
    </source>
</evidence>
<keyword evidence="20" id="KW-0067">ATP-binding</keyword>
<keyword evidence="24" id="KW-0472">Membrane</keyword>
<evidence type="ECO:0000256" key="22">
    <source>
        <dbReference type="ARBA" id="ARBA00022946"/>
    </source>
</evidence>
<keyword evidence="29" id="KW-0326">Glycosidase</keyword>
<keyword evidence="18" id="KW-0378">Hydrolase</keyword>
<evidence type="ECO:0000256" key="11">
    <source>
        <dbReference type="ARBA" id="ARBA00022525"/>
    </source>
</evidence>
<dbReference type="GO" id="GO:0042973">
    <property type="term" value="F:glucan endo-1,3-beta-D-glucosidase activity"/>
    <property type="evidence" value="ECO:0007669"/>
    <property type="project" value="UniProtKB-EC"/>
</dbReference>
<dbReference type="SUPFAM" id="SSF51445">
    <property type="entry name" value="(Trans)glycosidases"/>
    <property type="match status" value="1"/>
</dbReference>
<evidence type="ECO:0000259" key="37">
    <source>
        <dbReference type="SMART" id="SM00840"/>
    </source>
</evidence>
<dbReference type="EC" id="6.1.1.16" evidence="10"/>
<dbReference type="InterPro" id="IPR015273">
    <property type="entry name" value="Cys-tRNA-synt_Ia_DALR"/>
</dbReference>
<dbReference type="Gene3D" id="3.40.50.620">
    <property type="entry name" value="HUPs"/>
    <property type="match status" value="1"/>
</dbReference>
<evidence type="ECO:0000256" key="16">
    <source>
        <dbReference type="ARBA" id="ARBA00022729"/>
    </source>
</evidence>
<evidence type="ECO:0000256" key="33">
    <source>
        <dbReference type="ARBA" id="ARBA00031499"/>
    </source>
</evidence>
<evidence type="ECO:0000313" key="39">
    <source>
        <dbReference type="Proteomes" id="UP000290289"/>
    </source>
</evidence>
<dbReference type="InterPro" id="IPR024909">
    <property type="entry name" value="Cys-tRNA/MSH_ligase"/>
</dbReference>
<dbReference type="GO" id="GO:0005524">
    <property type="term" value="F:ATP binding"/>
    <property type="evidence" value="ECO:0007669"/>
    <property type="project" value="UniProtKB-KW"/>
</dbReference>
<dbReference type="InterPro" id="IPR056411">
    <property type="entry name" value="CysS_C"/>
</dbReference>
<reference evidence="38 39" key="1">
    <citation type="submission" date="2018-10" db="EMBL/GenBank/DDBJ databases">
        <title>A high-quality apple genome assembly.</title>
        <authorList>
            <person name="Hu J."/>
        </authorList>
    </citation>
    <scope>NUCLEOTIDE SEQUENCE [LARGE SCALE GENOMIC DNA]</scope>
    <source>
        <strain evidence="39">cv. HFTH1</strain>
        <tissue evidence="38">Young leaf</tissue>
    </source>
</reference>
<accession>A0A498HR27</accession>
<evidence type="ECO:0000256" key="29">
    <source>
        <dbReference type="ARBA" id="ARBA00023295"/>
    </source>
</evidence>
<dbReference type="Pfam" id="PF17652">
    <property type="entry name" value="Glyco_hydro81C"/>
    <property type="match status" value="1"/>
</dbReference>
<evidence type="ECO:0000256" key="13">
    <source>
        <dbReference type="ARBA" id="ARBA00022598"/>
    </source>
</evidence>
<keyword evidence="22" id="KW-0809">Transit peptide</keyword>
<dbReference type="Proteomes" id="UP000290289">
    <property type="component" value="Chromosome 15"/>
</dbReference>
<dbReference type="STRING" id="3750.A0A498HR27"/>
<keyword evidence="39" id="KW-1185">Reference proteome</keyword>
<evidence type="ECO:0000256" key="30">
    <source>
        <dbReference type="ARBA" id="ARBA00023316"/>
    </source>
</evidence>
<dbReference type="GO" id="GO:0071555">
    <property type="term" value="P:cell wall organization"/>
    <property type="evidence" value="ECO:0007669"/>
    <property type="project" value="UniProtKB-KW"/>
</dbReference>
<keyword evidence="17" id="KW-0547">Nucleotide-binding</keyword>
<protein>
    <recommendedName>
        <fullName evidence="33">Cysteinyl-tRNA synthetase</fullName>
        <ecNumber evidence="9">3.2.1.39</ecNumber>
        <ecNumber evidence="10">6.1.1.16</ecNumber>
    </recommendedName>
</protein>
<dbReference type="EC" id="3.2.1.39" evidence="9"/>
<comment type="similarity">
    <text evidence="6">Belongs to the class-I aminoacyl-tRNA synthetase family.</text>
</comment>
<dbReference type="Pfam" id="PF01406">
    <property type="entry name" value="tRNA-synt_1e"/>
    <property type="match status" value="1"/>
</dbReference>
<keyword evidence="27" id="KW-0458">Lysosome</keyword>
<evidence type="ECO:0000256" key="21">
    <source>
        <dbReference type="ARBA" id="ARBA00022917"/>
    </source>
</evidence>
<dbReference type="FunFam" id="3.20.20.80:FF:000023">
    <property type="entry name" value="heparanase-like protein 3"/>
    <property type="match status" value="1"/>
</dbReference>
<evidence type="ECO:0000256" key="2">
    <source>
        <dbReference type="ARBA" id="ARBA00001947"/>
    </source>
</evidence>
<comment type="cofactor">
    <cofactor evidence="2">
        <name>Zn(2+)</name>
        <dbReference type="ChEBI" id="CHEBI:29105"/>
    </cofactor>
</comment>
<gene>
    <name evidence="38" type="ORF">DVH24_012076</name>
</gene>
<evidence type="ECO:0000256" key="34">
    <source>
        <dbReference type="ARBA" id="ARBA00055929"/>
    </source>
</evidence>
<feature type="domain" description="Cysteinyl-tRNA synthetase class Ia DALR" evidence="37">
    <location>
        <begin position="1609"/>
        <end position="1678"/>
    </location>
</feature>
<dbReference type="Pfam" id="PF23493">
    <property type="entry name" value="CysS_C"/>
    <property type="match status" value="1"/>
</dbReference>
<dbReference type="GO" id="GO:0009507">
    <property type="term" value="C:chloroplast"/>
    <property type="evidence" value="ECO:0007669"/>
    <property type="project" value="UniProtKB-SubCell"/>
</dbReference>
<keyword evidence="19" id="KW-0862">Zinc</keyword>
<dbReference type="GO" id="GO:0046872">
    <property type="term" value="F:metal ion binding"/>
    <property type="evidence" value="ECO:0007669"/>
    <property type="project" value="UniProtKB-KW"/>
</dbReference>
<feature type="region of interest" description="Disordered" evidence="35">
    <location>
        <begin position="467"/>
        <end position="489"/>
    </location>
</feature>
<name>A0A498HR27_MALDO</name>
<dbReference type="InterPro" id="IPR040451">
    <property type="entry name" value="GH81_N"/>
</dbReference>
<comment type="subcellular location">
    <subcellularLocation>
        <location evidence="32">Lysosome membrane</location>
        <topology evidence="32">Peripheral membrane protein</topology>
    </subcellularLocation>
    <subcellularLocation>
        <location evidence="3">Mitochondrion</location>
    </subcellularLocation>
    <subcellularLocation>
        <location evidence="4">Plastid</location>
        <location evidence="4">Chloroplast</location>
    </subcellularLocation>
    <subcellularLocation>
        <location evidence="5">Secreted</location>
    </subcellularLocation>
</comment>
<dbReference type="GO" id="GO:0052861">
    <property type="term" value="F:endo-1,3(4)-beta-glucanase activity"/>
    <property type="evidence" value="ECO:0007669"/>
    <property type="project" value="InterPro"/>
</dbReference>
<evidence type="ECO:0000256" key="6">
    <source>
        <dbReference type="ARBA" id="ARBA00005594"/>
    </source>
</evidence>
<evidence type="ECO:0000256" key="31">
    <source>
        <dbReference type="ARBA" id="ARBA00023326"/>
    </source>
</evidence>
<dbReference type="Pfam" id="PF03639">
    <property type="entry name" value="Glyco_hydro_81"/>
    <property type="match status" value="1"/>
</dbReference>
<feature type="signal peptide" evidence="36">
    <location>
        <begin position="1"/>
        <end position="22"/>
    </location>
</feature>
<evidence type="ECO:0000256" key="36">
    <source>
        <dbReference type="SAM" id="SignalP"/>
    </source>
</evidence>
<evidence type="ECO:0000256" key="23">
    <source>
        <dbReference type="ARBA" id="ARBA00023128"/>
    </source>
</evidence>
<dbReference type="InterPro" id="IPR032678">
    <property type="entry name" value="tRNA-synt_1_cat_dom"/>
</dbReference>
<proteinExistence type="inferred from homology"/>
<keyword evidence="21" id="KW-0648">Protein biosynthesis</keyword>
<evidence type="ECO:0000256" key="8">
    <source>
        <dbReference type="ARBA" id="ARBA00010730"/>
    </source>
</evidence>